<proteinExistence type="predicted"/>
<gene>
    <name evidence="2" type="ORF">E6A44_002815</name>
</gene>
<name>A0ABW9J3W1_9SPHI</name>
<evidence type="ECO:0000313" key="2">
    <source>
        <dbReference type="EMBL" id="MFN0254483.1"/>
    </source>
</evidence>
<dbReference type="RefSeq" id="WP_138721632.1">
    <property type="nucleotide sequence ID" value="NZ_SSHJ02000001.1"/>
</dbReference>
<keyword evidence="3" id="KW-1185">Reference proteome</keyword>
<dbReference type="Proteomes" id="UP001517247">
    <property type="component" value="Unassembled WGS sequence"/>
</dbReference>
<comment type="caution">
    <text evidence="2">The sequence shown here is derived from an EMBL/GenBank/DDBJ whole genome shotgun (WGS) entry which is preliminary data.</text>
</comment>
<dbReference type="EMBL" id="SSHJ02000001">
    <property type="protein sequence ID" value="MFN0254483.1"/>
    <property type="molecule type" value="Genomic_DNA"/>
</dbReference>
<evidence type="ECO:0000313" key="3">
    <source>
        <dbReference type="Proteomes" id="UP001517247"/>
    </source>
</evidence>
<keyword evidence="1" id="KW-0175">Coiled coil</keyword>
<protein>
    <submittedName>
        <fullName evidence="2">Uncharacterized protein</fullName>
    </submittedName>
</protein>
<evidence type="ECO:0000256" key="1">
    <source>
        <dbReference type="SAM" id="Coils"/>
    </source>
</evidence>
<reference evidence="2 3" key="1">
    <citation type="submission" date="2024-12" db="EMBL/GenBank/DDBJ databases">
        <authorList>
            <person name="Hu S."/>
        </authorList>
    </citation>
    <scope>NUCLEOTIDE SEQUENCE [LARGE SCALE GENOMIC DNA]</scope>
    <source>
        <strain evidence="2 3">THG-T11</strain>
    </source>
</reference>
<sequence length="90" mass="10657">MAYDQYQGLIEKNDELNDLLIDSNSKVRELREEKQTLEAKLEANNVLTDDPEDCRRSLHFAITELEEVERGEVSLTDKLFDLRMRHCRFL</sequence>
<feature type="coiled-coil region" evidence="1">
    <location>
        <begin position="13"/>
        <end position="47"/>
    </location>
</feature>
<organism evidence="2 3">
    <name type="scientific">Pedobacter ureilyticus</name>
    <dbReference type="NCBI Taxonomy" id="1393051"/>
    <lineage>
        <taxon>Bacteria</taxon>
        <taxon>Pseudomonadati</taxon>
        <taxon>Bacteroidota</taxon>
        <taxon>Sphingobacteriia</taxon>
        <taxon>Sphingobacteriales</taxon>
        <taxon>Sphingobacteriaceae</taxon>
        <taxon>Pedobacter</taxon>
    </lineage>
</organism>
<accession>A0ABW9J3W1</accession>